<dbReference type="PIRSF" id="PIRSF000641">
    <property type="entry name" value="SRK"/>
    <property type="match status" value="1"/>
</dbReference>
<evidence type="ECO:0000256" key="9">
    <source>
        <dbReference type="ARBA" id="ARBA00022777"/>
    </source>
</evidence>
<evidence type="ECO:0000256" key="18">
    <source>
        <dbReference type="PIRNR" id="PIRNR000641"/>
    </source>
</evidence>
<keyword evidence="4 18" id="KW-0808">Transferase</keyword>
<evidence type="ECO:0000259" key="22">
    <source>
        <dbReference type="PROSITE" id="PS50927"/>
    </source>
</evidence>
<keyword evidence="9 18" id="KW-0418">Kinase</keyword>
<dbReference type="EMBL" id="CM017886">
    <property type="protein sequence ID" value="KAG1369777.1"/>
    <property type="molecule type" value="Genomic_DNA"/>
</dbReference>
<evidence type="ECO:0000259" key="21">
    <source>
        <dbReference type="PROSITE" id="PS50011"/>
    </source>
</evidence>
<dbReference type="SUPFAM" id="SSF56112">
    <property type="entry name" value="Protein kinase-like (PK-like)"/>
    <property type="match status" value="1"/>
</dbReference>
<comment type="similarity">
    <text evidence="18">Belongs to the protein kinase superfamily. Ser/Thr protein kinase family.</text>
</comment>
<evidence type="ECO:0000256" key="19">
    <source>
        <dbReference type="PROSITE-ProRule" id="PRU10141"/>
    </source>
</evidence>
<dbReference type="PROSITE" id="PS50011">
    <property type="entry name" value="PROTEIN_KINASE_DOM"/>
    <property type="match status" value="1"/>
</dbReference>
<dbReference type="PROSITE" id="PS50927">
    <property type="entry name" value="BULB_LECTIN"/>
    <property type="match status" value="2"/>
</dbReference>
<feature type="binding site" evidence="19">
    <location>
        <position position="567"/>
    </location>
    <ligand>
        <name>ATP</name>
        <dbReference type="ChEBI" id="CHEBI:30616"/>
    </ligand>
</feature>
<feature type="transmembrane region" description="Helical" evidence="20">
    <location>
        <begin position="50"/>
        <end position="69"/>
    </location>
</feature>
<evidence type="ECO:0000256" key="17">
    <source>
        <dbReference type="ARBA" id="ARBA00048679"/>
    </source>
</evidence>
<comment type="catalytic activity">
    <reaction evidence="16 18">
        <text>L-threonyl-[protein] + ATP = O-phospho-L-threonyl-[protein] + ADP + H(+)</text>
        <dbReference type="Rhea" id="RHEA:46608"/>
        <dbReference type="Rhea" id="RHEA-COMP:11060"/>
        <dbReference type="Rhea" id="RHEA-COMP:11605"/>
        <dbReference type="ChEBI" id="CHEBI:15378"/>
        <dbReference type="ChEBI" id="CHEBI:30013"/>
        <dbReference type="ChEBI" id="CHEBI:30616"/>
        <dbReference type="ChEBI" id="CHEBI:61977"/>
        <dbReference type="ChEBI" id="CHEBI:456216"/>
        <dbReference type="EC" id="2.7.11.1"/>
    </reaction>
</comment>
<dbReference type="InterPro" id="IPR024171">
    <property type="entry name" value="SRK-like_kinase"/>
</dbReference>
<dbReference type="Pfam" id="PF00069">
    <property type="entry name" value="Pkinase"/>
    <property type="match status" value="1"/>
</dbReference>
<evidence type="ECO:0000256" key="16">
    <source>
        <dbReference type="ARBA" id="ARBA00047899"/>
    </source>
</evidence>
<evidence type="ECO:0000256" key="20">
    <source>
        <dbReference type="SAM" id="Phobius"/>
    </source>
</evidence>
<dbReference type="GO" id="GO:0051707">
    <property type="term" value="P:response to other organism"/>
    <property type="evidence" value="ECO:0007669"/>
    <property type="project" value="UniProtKB-ARBA"/>
</dbReference>
<dbReference type="PANTHER" id="PTHR47976:SF7">
    <property type="entry name" value="RECEPTOR-LIKE SERINE_THREONINE-PROTEIN KINASE"/>
    <property type="match status" value="1"/>
</dbReference>
<evidence type="ECO:0000256" key="12">
    <source>
        <dbReference type="ARBA" id="ARBA00023136"/>
    </source>
</evidence>
<dbReference type="Gene3D" id="2.90.10.10">
    <property type="entry name" value="Bulb-type lectin domain"/>
    <property type="match status" value="1"/>
</dbReference>
<dbReference type="GO" id="GO:0048544">
    <property type="term" value="P:recognition of pollen"/>
    <property type="evidence" value="ECO:0007669"/>
    <property type="project" value="InterPro"/>
</dbReference>
<dbReference type="InterPro" id="IPR000858">
    <property type="entry name" value="S_locus_glycoprot_dom"/>
</dbReference>
<comment type="subcellular location">
    <subcellularLocation>
        <location evidence="1">Membrane</location>
        <topology evidence="1">Single-pass type I membrane protein</topology>
    </subcellularLocation>
</comment>
<keyword evidence="24" id="KW-1185">Reference proteome</keyword>
<reference evidence="23" key="1">
    <citation type="journal article" date="2017" name="Gigascience">
        <title>The genome draft of coconut (Cocos nucifera).</title>
        <authorList>
            <person name="Xiao Y."/>
            <person name="Xu P."/>
            <person name="Fan H."/>
            <person name="Baudouin L."/>
            <person name="Xia W."/>
            <person name="Bocs S."/>
            <person name="Xu J."/>
            <person name="Li Q."/>
            <person name="Guo A."/>
            <person name="Zhou L."/>
            <person name="Li J."/>
            <person name="Wu Y."/>
            <person name="Ma Z."/>
            <person name="Armero A."/>
            <person name="Issali A.E."/>
            <person name="Liu N."/>
            <person name="Peng M."/>
            <person name="Yang Y."/>
        </authorList>
    </citation>
    <scope>NUCLEOTIDE SEQUENCE</scope>
    <source>
        <tissue evidence="23">Spear leaf of Hainan Tall coconut</tissue>
    </source>
</reference>
<dbReference type="Gene3D" id="1.10.510.10">
    <property type="entry name" value="Transferase(Phosphotransferase) domain 1"/>
    <property type="match status" value="1"/>
</dbReference>
<dbReference type="PROSITE" id="PS00107">
    <property type="entry name" value="PROTEIN_KINASE_ATP"/>
    <property type="match status" value="1"/>
</dbReference>
<dbReference type="PROSITE" id="PS00108">
    <property type="entry name" value="PROTEIN_KINASE_ST"/>
    <property type="match status" value="1"/>
</dbReference>
<dbReference type="PANTHER" id="PTHR47976">
    <property type="entry name" value="G-TYPE LECTIN S-RECEPTOR-LIKE SERINE/THREONINE-PROTEIN KINASE SD2-5"/>
    <property type="match status" value="1"/>
</dbReference>
<evidence type="ECO:0000256" key="7">
    <source>
        <dbReference type="ARBA" id="ARBA00022734"/>
    </source>
</evidence>
<keyword evidence="8 18" id="KW-0547">Nucleotide-binding</keyword>
<evidence type="ECO:0000256" key="5">
    <source>
        <dbReference type="ARBA" id="ARBA00022692"/>
    </source>
</evidence>
<accession>A0A8K0IWN2</accession>
<keyword evidence="14" id="KW-0675">Receptor</keyword>
<comment type="catalytic activity">
    <reaction evidence="17 18">
        <text>L-seryl-[protein] + ATP = O-phospho-L-seryl-[protein] + ADP + H(+)</text>
        <dbReference type="Rhea" id="RHEA:17989"/>
        <dbReference type="Rhea" id="RHEA-COMP:9863"/>
        <dbReference type="Rhea" id="RHEA-COMP:11604"/>
        <dbReference type="ChEBI" id="CHEBI:15378"/>
        <dbReference type="ChEBI" id="CHEBI:29999"/>
        <dbReference type="ChEBI" id="CHEBI:30616"/>
        <dbReference type="ChEBI" id="CHEBI:83421"/>
        <dbReference type="ChEBI" id="CHEBI:456216"/>
        <dbReference type="EC" id="2.7.11.1"/>
    </reaction>
</comment>
<dbReference type="GO" id="GO:0030246">
    <property type="term" value="F:carbohydrate binding"/>
    <property type="evidence" value="ECO:0007669"/>
    <property type="project" value="UniProtKB-KW"/>
</dbReference>
<dbReference type="FunFam" id="3.30.200.20:FF:000059">
    <property type="entry name" value="S-receptor-like serine/threonine-protein kinase"/>
    <property type="match status" value="1"/>
</dbReference>
<protein>
    <recommendedName>
        <fullName evidence="18">Receptor-like serine/threonine-protein kinase</fullName>
        <ecNumber evidence="18">2.7.11.1</ecNumber>
    </recommendedName>
</protein>
<evidence type="ECO:0000256" key="3">
    <source>
        <dbReference type="ARBA" id="ARBA00022536"/>
    </source>
</evidence>
<feature type="transmembrane region" description="Helical" evidence="20">
    <location>
        <begin position="478"/>
        <end position="500"/>
    </location>
</feature>
<keyword evidence="13" id="KW-1015">Disulfide bond</keyword>
<evidence type="ECO:0000256" key="15">
    <source>
        <dbReference type="ARBA" id="ARBA00023180"/>
    </source>
</evidence>
<dbReference type="GO" id="GO:0004674">
    <property type="term" value="F:protein serine/threonine kinase activity"/>
    <property type="evidence" value="ECO:0007669"/>
    <property type="project" value="UniProtKB-KW"/>
</dbReference>
<feature type="domain" description="Bulb-type lectin" evidence="22">
    <location>
        <begin position="195"/>
        <end position="320"/>
    </location>
</feature>
<dbReference type="InterPro" id="IPR008271">
    <property type="entry name" value="Ser/Thr_kinase_AS"/>
</dbReference>
<dbReference type="FunFam" id="1.10.510.10:FF:000237">
    <property type="entry name" value="G-type lectin S-receptor-like serine/threonine-protein kinase"/>
    <property type="match status" value="1"/>
</dbReference>
<proteinExistence type="inferred from homology"/>
<evidence type="ECO:0000256" key="11">
    <source>
        <dbReference type="ARBA" id="ARBA00022989"/>
    </source>
</evidence>
<dbReference type="InterPro" id="IPR001480">
    <property type="entry name" value="Bulb-type_lectin_dom"/>
</dbReference>
<evidence type="ECO:0000256" key="10">
    <source>
        <dbReference type="ARBA" id="ARBA00022840"/>
    </source>
</evidence>
<evidence type="ECO:0000256" key="8">
    <source>
        <dbReference type="ARBA" id="ARBA00022741"/>
    </source>
</evidence>
<keyword evidence="15" id="KW-0325">Glycoprotein</keyword>
<dbReference type="FunFam" id="2.90.10.10:FF:000026">
    <property type="entry name" value="Serine/threonine-protein kinase"/>
    <property type="match status" value="1"/>
</dbReference>
<evidence type="ECO:0000256" key="14">
    <source>
        <dbReference type="ARBA" id="ARBA00023170"/>
    </source>
</evidence>
<dbReference type="OrthoDB" id="758220at2759"/>
<dbReference type="EC" id="2.7.11.1" evidence="18"/>
<dbReference type="SMART" id="SM00220">
    <property type="entry name" value="S_TKc"/>
    <property type="match status" value="1"/>
</dbReference>
<dbReference type="SMART" id="SM00108">
    <property type="entry name" value="B_lectin"/>
    <property type="match status" value="1"/>
</dbReference>
<feature type="domain" description="Protein kinase" evidence="21">
    <location>
        <begin position="537"/>
        <end position="824"/>
    </location>
</feature>
<feature type="transmembrane region" description="Helical" evidence="20">
    <location>
        <begin position="12"/>
        <end position="29"/>
    </location>
</feature>
<evidence type="ECO:0000313" key="24">
    <source>
        <dbReference type="Proteomes" id="UP000797356"/>
    </source>
</evidence>
<gene>
    <name evidence="23" type="ORF">COCNU_15G001430</name>
</gene>
<evidence type="ECO:0000256" key="2">
    <source>
        <dbReference type="ARBA" id="ARBA00022527"/>
    </source>
</evidence>
<feature type="domain" description="Bulb-type lectin" evidence="22">
    <location>
        <begin position="77"/>
        <end position="192"/>
    </location>
</feature>
<sequence length="829" mass="92602">MESSPSFPGQHSLAAHLIHAFLCLLRIIGSHRSFHRSRFSPPSVIHTPMISKLASVILIFTWAMALGVAQQEPHGIRLNDTISTTTSPTRWLSSSGLFAFGFYRAGSGYAVGAWLVANATVIWTANRDDEPIPKDAELKLTKEGLRLLLPSADRPITNPSGDSTEAWSASMLDSGNFAICDIGSDIIWQTFDHPTDTIMVGQTLQSDHELVSSFSEANHSTGRFRLKMQSDGNLVMYPVDTMDAAGDAYWATNTKGNGFKKLHLDDGGRMYLITDGNHTYDLNPYGSLRKQSTIYFARLDPDGIFRLYSHDANKTELSARFPEVDDACQIKGICGLNSYCDSTGDQLGCLCLPGFDFVDANRKFEGCQRNFSEEGCQIGKDNITYTMFQMDNITWLDDWYTPPWKEKSKDECRDACLNDCDCRAALLISGECHKQKFPFKYGTRSGDELITAFLKVGSGSPPVVPDTRMKKEPTIKTLIVYVAIAACIPMVAAGVGFFICKNRVARYQKQWQNMEIALSEGMAPRSFSYSELRRATKGFSVQLGKGGFGTVFKGTLSDGETTIAVKKLEKAQEENRRSDKMAKQRERAFQMEIKVIGKTHHRNLIRLLGFCHEGSNRLLVYEYMSNGSLADLIFDPERWPRWGERVQIASDVAKGILYLHEGCEKPIIHSDIKPQNILMDENGTAKISDFGLAKLLMPTQTRTTTDRRGTPGYVAPEWNGDTPITAKVDVYSFGIVLLELVCCRQIIDAQVEPEEIVLTEWAYNCLQARELEKLLRGEEAEMAELERLVKIGLWCIQPIPDSRPSMKKVMMTLDGNLEASHPPSPNPRN</sequence>
<dbReference type="GO" id="GO:0016020">
    <property type="term" value="C:membrane"/>
    <property type="evidence" value="ECO:0007669"/>
    <property type="project" value="UniProtKB-SubCell"/>
</dbReference>
<dbReference type="Proteomes" id="UP000797356">
    <property type="component" value="Chromosome 15"/>
</dbReference>
<evidence type="ECO:0000256" key="6">
    <source>
        <dbReference type="ARBA" id="ARBA00022729"/>
    </source>
</evidence>
<keyword evidence="11 20" id="KW-1133">Transmembrane helix</keyword>
<evidence type="ECO:0000256" key="4">
    <source>
        <dbReference type="ARBA" id="ARBA00022679"/>
    </source>
</evidence>
<dbReference type="Gene3D" id="2.90.10.30">
    <property type="match status" value="1"/>
</dbReference>
<keyword evidence="2 18" id="KW-0723">Serine/threonine-protein kinase</keyword>
<evidence type="ECO:0000256" key="13">
    <source>
        <dbReference type="ARBA" id="ARBA00023157"/>
    </source>
</evidence>
<keyword evidence="6" id="KW-0732">Signal</keyword>
<keyword evidence="5 20" id="KW-0812">Transmembrane</keyword>
<reference evidence="23" key="2">
    <citation type="submission" date="2019-07" db="EMBL/GenBank/DDBJ databases">
        <authorList>
            <person name="Yang Y."/>
            <person name="Bocs S."/>
            <person name="Baudouin L."/>
        </authorList>
    </citation>
    <scope>NUCLEOTIDE SEQUENCE</scope>
    <source>
        <tissue evidence="23">Spear leaf of Hainan Tall coconut</tissue>
    </source>
</reference>
<dbReference type="InterPro" id="IPR011009">
    <property type="entry name" value="Kinase-like_dom_sf"/>
</dbReference>
<evidence type="ECO:0000313" key="23">
    <source>
        <dbReference type="EMBL" id="KAG1369777.1"/>
    </source>
</evidence>
<dbReference type="Pfam" id="PF00954">
    <property type="entry name" value="S_locus_glycop"/>
    <property type="match status" value="1"/>
</dbReference>
<dbReference type="FunFam" id="2.90.10.30:FF:000001">
    <property type="entry name" value="Serine/threonine-protein kinase"/>
    <property type="match status" value="1"/>
</dbReference>
<keyword evidence="10 18" id="KW-0067">ATP-binding</keyword>
<dbReference type="GO" id="GO:0005524">
    <property type="term" value="F:ATP binding"/>
    <property type="evidence" value="ECO:0007669"/>
    <property type="project" value="UniProtKB-UniRule"/>
</dbReference>
<dbReference type="InterPro" id="IPR000719">
    <property type="entry name" value="Prot_kinase_dom"/>
</dbReference>
<name>A0A8K0IWN2_COCNU</name>
<dbReference type="InterPro" id="IPR051343">
    <property type="entry name" value="G-type_lectin_kinases/EP1-like"/>
</dbReference>
<organism evidence="23 24">
    <name type="scientific">Cocos nucifera</name>
    <name type="common">Coconut palm</name>
    <dbReference type="NCBI Taxonomy" id="13894"/>
    <lineage>
        <taxon>Eukaryota</taxon>
        <taxon>Viridiplantae</taxon>
        <taxon>Streptophyta</taxon>
        <taxon>Embryophyta</taxon>
        <taxon>Tracheophyta</taxon>
        <taxon>Spermatophyta</taxon>
        <taxon>Magnoliopsida</taxon>
        <taxon>Liliopsida</taxon>
        <taxon>Arecaceae</taxon>
        <taxon>Arecoideae</taxon>
        <taxon>Cocoseae</taxon>
        <taxon>Attaleinae</taxon>
        <taxon>Cocos</taxon>
    </lineage>
</organism>
<comment type="caution">
    <text evidence="23">The sequence shown here is derived from an EMBL/GenBank/DDBJ whole genome shotgun (WGS) entry which is preliminary data.</text>
</comment>
<keyword evidence="3" id="KW-0245">EGF-like domain</keyword>
<dbReference type="AlphaFoldDB" id="A0A8K0IWN2"/>
<dbReference type="Gene3D" id="3.30.200.20">
    <property type="entry name" value="Phosphorylase Kinase, domain 1"/>
    <property type="match status" value="1"/>
</dbReference>
<dbReference type="InterPro" id="IPR036426">
    <property type="entry name" value="Bulb-type_lectin_dom_sf"/>
</dbReference>
<keyword evidence="12 20" id="KW-0472">Membrane</keyword>
<dbReference type="InterPro" id="IPR017441">
    <property type="entry name" value="Protein_kinase_ATP_BS"/>
</dbReference>
<dbReference type="SUPFAM" id="SSF51110">
    <property type="entry name" value="alpha-D-mannose-specific plant lectins"/>
    <property type="match status" value="2"/>
</dbReference>
<dbReference type="Pfam" id="PF01453">
    <property type="entry name" value="B_lectin"/>
    <property type="match status" value="1"/>
</dbReference>
<keyword evidence="7" id="KW-0430">Lectin</keyword>
<evidence type="ECO:0000256" key="1">
    <source>
        <dbReference type="ARBA" id="ARBA00004479"/>
    </source>
</evidence>